<dbReference type="EMBL" id="FNLO01000012">
    <property type="protein sequence ID" value="SDV50466.1"/>
    <property type="molecule type" value="Genomic_DNA"/>
</dbReference>
<feature type="transmembrane region" description="Helical" evidence="14">
    <location>
        <begin position="71"/>
        <end position="92"/>
    </location>
</feature>
<keyword evidence="2 14" id="KW-0813">Transport</keyword>
<evidence type="ECO:0000256" key="6">
    <source>
        <dbReference type="ARBA" id="ARBA00022723"/>
    </source>
</evidence>
<dbReference type="STRING" id="1770053.SAMN05216551_1122"/>
<keyword evidence="7 14" id="KW-1133">Transmembrane helix</keyword>
<keyword evidence="5 14" id="KW-0812">Transmembrane</keyword>
<keyword evidence="4" id="KW-0997">Cell inner membrane</keyword>
<feature type="transmembrane region" description="Helical" evidence="14">
    <location>
        <begin position="36"/>
        <end position="59"/>
    </location>
</feature>
<dbReference type="GO" id="GO:0046872">
    <property type="term" value="F:metal ion binding"/>
    <property type="evidence" value="ECO:0007669"/>
    <property type="project" value="UniProtKB-KW"/>
</dbReference>
<evidence type="ECO:0000256" key="7">
    <source>
        <dbReference type="ARBA" id="ARBA00022989"/>
    </source>
</evidence>
<dbReference type="AlphaFoldDB" id="A0A1H2PTL7"/>
<dbReference type="GO" id="GO:0062054">
    <property type="term" value="F:fluoride channel activity"/>
    <property type="evidence" value="ECO:0007669"/>
    <property type="project" value="UniProtKB-UniRule"/>
</dbReference>
<keyword evidence="6 14" id="KW-0479">Metal-binding</keyword>
<evidence type="ECO:0000256" key="9">
    <source>
        <dbReference type="ARBA" id="ARBA00023065"/>
    </source>
</evidence>
<evidence type="ECO:0000256" key="13">
    <source>
        <dbReference type="ARBA" id="ARBA00035585"/>
    </source>
</evidence>
<dbReference type="NCBIfam" id="TIGR00494">
    <property type="entry name" value="crcB"/>
    <property type="match status" value="1"/>
</dbReference>
<name>A0A1H2PTL7_9BURK</name>
<evidence type="ECO:0000256" key="4">
    <source>
        <dbReference type="ARBA" id="ARBA00022519"/>
    </source>
</evidence>
<keyword evidence="10 14" id="KW-0472">Membrane</keyword>
<sequence length="130" mass="13685">MQTLPLYLLVFVGGGIGSALRLAANRLSLMSVGVAFPAGTLFVNVVGCVCMGFVSSLFAFRGEWFSQSTRLFITTGILGGFTTFSAFSLDFFTLWQRGDVGVALTYLGASLLVSFAGLAGGLALARYLFG</sequence>
<dbReference type="OrthoDB" id="9806299at2"/>
<gene>
    <name evidence="14" type="primary">fluC</name>
    <name evidence="14" type="synonym">crcB</name>
    <name evidence="15" type="ORF">SAMN05216551_1122</name>
</gene>
<keyword evidence="9 14" id="KW-0406">Ion transport</keyword>
<evidence type="ECO:0000256" key="5">
    <source>
        <dbReference type="ARBA" id="ARBA00022692"/>
    </source>
</evidence>
<keyword evidence="8 14" id="KW-0915">Sodium</keyword>
<dbReference type="NCBIfam" id="NF010794">
    <property type="entry name" value="PRK14198.1"/>
    <property type="match status" value="1"/>
</dbReference>
<feature type="transmembrane region" description="Helical" evidence="14">
    <location>
        <begin position="104"/>
        <end position="129"/>
    </location>
</feature>
<keyword evidence="3 14" id="KW-1003">Cell membrane</keyword>
<feature type="transmembrane region" description="Helical" evidence="14">
    <location>
        <begin position="6"/>
        <end position="24"/>
    </location>
</feature>
<dbReference type="InterPro" id="IPR003691">
    <property type="entry name" value="FluC"/>
</dbReference>
<dbReference type="PANTHER" id="PTHR28259">
    <property type="entry name" value="FLUORIDE EXPORT PROTEIN 1-RELATED"/>
    <property type="match status" value="1"/>
</dbReference>
<evidence type="ECO:0000256" key="1">
    <source>
        <dbReference type="ARBA" id="ARBA00004651"/>
    </source>
</evidence>
<proteinExistence type="inferred from homology"/>
<keyword evidence="16" id="KW-1185">Reference proteome</keyword>
<evidence type="ECO:0000256" key="11">
    <source>
        <dbReference type="ARBA" id="ARBA00023303"/>
    </source>
</evidence>
<evidence type="ECO:0000256" key="10">
    <source>
        <dbReference type="ARBA" id="ARBA00023136"/>
    </source>
</evidence>
<feature type="binding site" evidence="14">
    <location>
        <position position="82"/>
    </location>
    <ligand>
        <name>Na(+)</name>
        <dbReference type="ChEBI" id="CHEBI:29101"/>
        <note>structural</note>
    </ligand>
</feature>
<comment type="subcellular location">
    <subcellularLocation>
        <location evidence="1 14">Cell membrane</location>
        <topology evidence="1 14">Multi-pass membrane protein</topology>
    </subcellularLocation>
</comment>
<dbReference type="RefSeq" id="WP_091911454.1">
    <property type="nucleotide sequence ID" value="NZ_FNLO01000012.1"/>
</dbReference>
<evidence type="ECO:0000256" key="14">
    <source>
        <dbReference type="HAMAP-Rule" id="MF_00454"/>
    </source>
</evidence>
<accession>A0A1H2PTL7</accession>
<comment type="function">
    <text evidence="14">Fluoride-specific ion channel. Important for reducing fluoride concentration in the cell, thus reducing its toxicity.</text>
</comment>
<evidence type="ECO:0000313" key="16">
    <source>
        <dbReference type="Proteomes" id="UP000243719"/>
    </source>
</evidence>
<organism evidence="15 16">
    <name type="scientific">Chitinasiproducens palmae</name>
    <dbReference type="NCBI Taxonomy" id="1770053"/>
    <lineage>
        <taxon>Bacteria</taxon>
        <taxon>Pseudomonadati</taxon>
        <taxon>Pseudomonadota</taxon>
        <taxon>Betaproteobacteria</taxon>
        <taxon>Burkholderiales</taxon>
        <taxon>Burkholderiaceae</taxon>
        <taxon>Chitinasiproducens</taxon>
    </lineage>
</organism>
<evidence type="ECO:0000256" key="8">
    <source>
        <dbReference type="ARBA" id="ARBA00023053"/>
    </source>
</evidence>
<dbReference type="GO" id="GO:0005886">
    <property type="term" value="C:plasma membrane"/>
    <property type="evidence" value="ECO:0007669"/>
    <property type="project" value="UniProtKB-SubCell"/>
</dbReference>
<dbReference type="PANTHER" id="PTHR28259:SF18">
    <property type="entry name" value="FLUORIDE-SPECIFIC ION CHANNEL FLUC"/>
    <property type="match status" value="1"/>
</dbReference>
<evidence type="ECO:0000256" key="12">
    <source>
        <dbReference type="ARBA" id="ARBA00035120"/>
    </source>
</evidence>
<dbReference type="HAMAP" id="MF_00454">
    <property type="entry name" value="FluC"/>
    <property type="match status" value="1"/>
</dbReference>
<comment type="similarity">
    <text evidence="12 14">Belongs to the fluoride channel Fluc/FEX (TC 1.A.43) family.</text>
</comment>
<dbReference type="Pfam" id="PF02537">
    <property type="entry name" value="CRCB"/>
    <property type="match status" value="1"/>
</dbReference>
<protein>
    <recommendedName>
        <fullName evidence="14">Fluoride-specific ion channel FluC</fullName>
    </recommendedName>
</protein>
<feature type="binding site" evidence="14">
    <location>
        <position position="79"/>
    </location>
    <ligand>
        <name>Na(+)</name>
        <dbReference type="ChEBI" id="CHEBI:29101"/>
        <note>structural</note>
    </ligand>
</feature>
<comment type="activity regulation">
    <text evidence="14">Na(+) is not transported, but it plays an essential structural role and its presence is essential for fluoride channel function.</text>
</comment>
<evidence type="ECO:0000256" key="3">
    <source>
        <dbReference type="ARBA" id="ARBA00022475"/>
    </source>
</evidence>
<evidence type="ECO:0000313" key="15">
    <source>
        <dbReference type="EMBL" id="SDV50466.1"/>
    </source>
</evidence>
<keyword evidence="11 14" id="KW-0407">Ion channel</keyword>
<evidence type="ECO:0000256" key="2">
    <source>
        <dbReference type="ARBA" id="ARBA00022448"/>
    </source>
</evidence>
<comment type="catalytic activity">
    <reaction evidence="13">
        <text>fluoride(in) = fluoride(out)</text>
        <dbReference type="Rhea" id="RHEA:76159"/>
        <dbReference type="ChEBI" id="CHEBI:17051"/>
    </reaction>
    <physiologicalReaction direction="left-to-right" evidence="13">
        <dbReference type="Rhea" id="RHEA:76160"/>
    </physiologicalReaction>
</comment>
<dbReference type="GO" id="GO:0140114">
    <property type="term" value="P:cellular detoxification of fluoride"/>
    <property type="evidence" value="ECO:0007669"/>
    <property type="project" value="UniProtKB-UniRule"/>
</dbReference>
<dbReference type="Proteomes" id="UP000243719">
    <property type="component" value="Unassembled WGS sequence"/>
</dbReference>
<reference evidence="16" key="1">
    <citation type="submission" date="2016-09" db="EMBL/GenBank/DDBJ databases">
        <authorList>
            <person name="Varghese N."/>
            <person name="Submissions S."/>
        </authorList>
    </citation>
    <scope>NUCLEOTIDE SEQUENCE [LARGE SCALE GENOMIC DNA]</scope>
    <source>
        <strain evidence="16">JS23</strain>
    </source>
</reference>